<accession>A0A4R0TRE9</accession>
<feature type="domain" description="ABC-three component systems C-terminal" evidence="1">
    <location>
        <begin position="273"/>
        <end position="404"/>
    </location>
</feature>
<evidence type="ECO:0000313" key="3">
    <source>
        <dbReference type="Proteomes" id="UP000291814"/>
    </source>
</evidence>
<dbReference type="EMBL" id="SHRR01000001">
    <property type="protein sequence ID" value="TCE88900.1"/>
    <property type="molecule type" value="Genomic_DNA"/>
</dbReference>
<name>A0A4R0TRE9_BIFLL</name>
<protein>
    <recommendedName>
        <fullName evidence="1">ABC-three component systems C-terminal domain-containing protein</fullName>
    </recommendedName>
</protein>
<gene>
    <name evidence="2" type="ORF">MCC10070_0002</name>
</gene>
<evidence type="ECO:0000313" key="2">
    <source>
        <dbReference type="EMBL" id="TCE88900.1"/>
    </source>
</evidence>
<comment type="caution">
    <text evidence="2">The sequence shown here is derived from an EMBL/GenBank/DDBJ whole genome shotgun (WGS) entry which is preliminary data.</text>
</comment>
<proteinExistence type="predicted"/>
<dbReference type="Proteomes" id="UP000291814">
    <property type="component" value="Unassembled WGS sequence"/>
</dbReference>
<dbReference type="InterPro" id="IPR046914">
    <property type="entry name" value="ABC-3C_CTD6"/>
</dbReference>
<reference evidence="2 3" key="1">
    <citation type="journal article" date="2018" name="Sci. Rep.">
        <title>Genomic diversity and distribution of Bifidobacterium longum subsp. longum across the human lifespan.</title>
        <authorList>
            <person name="Odamaki T."/>
            <person name="Bottacini F."/>
            <person name="Kato K."/>
            <person name="Mitsuyama E."/>
            <person name="Yoshida K."/>
            <person name="Horigome A."/>
            <person name="Xiao J.Z."/>
            <person name="van Sinderen D."/>
        </authorList>
    </citation>
    <scope>NUCLEOTIDE SEQUENCE [LARGE SCALE GENOMIC DNA]</scope>
    <source>
        <strain evidence="2 3">MCC10070</strain>
    </source>
</reference>
<dbReference type="Pfam" id="PF20282">
    <property type="entry name" value="CTD6"/>
    <property type="match status" value="1"/>
</dbReference>
<sequence length="409" mass="46390">MYLVSKIPFDKRCCTFLTQLQNGVYWRYSSVLPAYSSESASHRRDGDLVRWRRMKTNGDEKETHLAETAVTYALGVFCQLVNPYISGVDHHKKGFMKDFFDAVLEDDGLRNPLPQHHRNRKPGKTTITTGVWSGINDTDLTRFYNGRKKIPAWKAAEFYQRLDISKVERLCCDISIDALADFQKELIKANIKVSDISELPSATGKWLLSVLKANADGRDILVDGIGFQPEFDMFENLPLASGHISNGRLHLGRSSVPWETYPIPPDKPDDHLEKTYLTQIQAAYADHLHKPINCSDDLPQTCRPEYAKQREYFYDAEGMRRNLRDVIENGEQEFDALKVDLYDGICDICASDYADGLLRMRATLSQAAGFPLSGSAIAQFPSMIKAAEKKGLCHMLVNDHKLEWVQGDE</sequence>
<organism evidence="2 3">
    <name type="scientific">Bifidobacterium longum subsp. longum</name>
    <dbReference type="NCBI Taxonomy" id="1679"/>
    <lineage>
        <taxon>Bacteria</taxon>
        <taxon>Bacillati</taxon>
        <taxon>Actinomycetota</taxon>
        <taxon>Actinomycetes</taxon>
        <taxon>Bifidobacteriales</taxon>
        <taxon>Bifidobacteriaceae</taxon>
        <taxon>Bifidobacterium</taxon>
    </lineage>
</organism>
<evidence type="ECO:0000259" key="1">
    <source>
        <dbReference type="Pfam" id="PF20282"/>
    </source>
</evidence>
<dbReference type="AlphaFoldDB" id="A0A4R0TRE9"/>